<dbReference type="EMBL" id="VCHE01000122">
    <property type="protein sequence ID" value="KAB2570812.1"/>
    <property type="molecule type" value="Genomic_DNA"/>
</dbReference>
<evidence type="ECO:0000313" key="3">
    <source>
        <dbReference type="Proteomes" id="UP000325902"/>
    </source>
</evidence>
<proteinExistence type="predicted"/>
<evidence type="ECO:0000313" key="2">
    <source>
        <dbReference type="EMBL" id="KAB2570812.1"/>
    </source>
</evidence>
<feature type="region of interest" description="Disordered" evidence="1">
    <location>
        <begin position="54"/>
        <end position="87"/>
    </location>
</feature>
<protein>
    <submittedName>
        <fullName evidence="2">Uncharacterized protein</fullName>
    </submittedName>
</protein>
<gene>
    <name evidence="2" type="ORF">DBV05_g10529</name>
</gene>
<organism evidence="2 3">
    <name type="scientific">Lasiodiplodia theobromae</name>
    <dbReference type="NCBI Taxonomy" id="45133"/>
    <lineage>
        <taxon>Eukaryota</taxon>
        <taxon>Fungi</taxon>
        <taxon>Dikarya</taxon>
        <taxon>Ascomycota</taxon>
        <taxon>Pezizomycotina</taxon>
        <taxon>Dothideomycetes</taxon>
        <taxon>Dothideomycetes incertae sedis</taxon>
        <taxon>Botryosphaeriales</taxon>
        <taxon>Botryosphaeriaceae</taxon>
        <taxon>Lasiodiplodia</taxon>
    </lineage>
</organism>
<dbReference type="Proteomes" id="UP000325902">
    <property type="component" value="Unassembled WGS sequence"/>
</dbReference>
<sequence>MISVPLSVSITNDSIVGYWCGCAIHDELFHYAQSITLDFVLIQLSCARQAASCPTRSSKSIPSKKRSAQDFESPSTKQAKSEPASPTTLQITTLSLTEATHSHSEEPLQDEVAESTDGANQQIIPTASSGHRCHVCSKTYAIVNTALRVLTINIALFAIHFLAKETHGVKKDYPSIGEDPDYAYLEEADAVRLAGSIGKCNVQFGLAIKLEYQDTWTWVGPSKKPTASTTITDDYYHCKRKLQKKESRKVVSLPAYRGRSRSNISLKSSESNASVVSATEGLLHKHFPDAIIRAAIKPANALSHLRGPIP</sequence>
<comment type="caution">
    <text evidence="2">The sequence shown here is derived from an EMBL/GenBank/DDBJ whole genome shotgun (WGS) entry which is preliminary data.</text>
</comment>
<reference evidence="2 3" key="1">
    <citation type="journal article" date="2019" name="Sci. Rep.">
        <title>A multi-omics analysis of the grapevine pathogen Lasiodiplodia theobromae reveals that temperature affects the expression of virulence- and pathogenicity-related genes.</title>
        <authorList>
            <person name="Felix C."/>
            <person name="Meneses R."/>
            <person name="Goncalves M.F.M."/>
            <person name="Tilleman L."/>
            <person name="Duarte A.S."/>
            <person name="Jorrin-Novo J.V."/>
            <person name="Van de Peer Y."/>
            <person name="Deforce D."/>
            <person name="Van Nieuwerburgh F."/>
            <person name="Esteves A.C."/>
            <person name="Alves A."/>
        </authorList>
    </citation>
    <scope>NUCLEOTIDE SEQUENCE [LARGE SCALE GENOMIC DNA]</scope>
    <source>
        <strain evidence="2 3">LA-SOL3</strain>
    </source>
</reference>
<dbReference type="AlphaFoldDB" id="A0A5N5D002"/>
<keyword evidence="3" id="KW-1185">Reference proteome</keyword>
<name>A0A5N5D002_9PEZI</name>
<evidence type="ECO:0000256" key="1">
    <source>
        <dbReference type="SAM" id="MobiDB-lite"/>
    </source>
</evidence>
<accession>A0A5N5D002</accession>
<feature type="compositionally biased region" description="Polar residues" evidence="1">
    <location>
        <begin position="70"/>
        <end position="87"/>
    </location>
</feature>